<name>A0A928KUB7_9FIRM</name>
<dbReference type="EMBL" id="SVNY01000006">
    <property type="protein sequence ID" value="MBE6834168.1"/>
    <property type="molecule type" value="Genomic_DNA"/>
</dbReference>
<organism evidence="8 9">
    <name type="scientific">Faecalispora sporosphaeroides</name>
    <dbReference type="NCBI Taxonomy" id="1549"/>
    <lineage>
        <taxon>Bacteria</taxon>
        <taxon>Bacillati</taxon>
        <taxon>Bacillota</taxon>
        <taxon>Clostridia</taxon>
        <taxon>Eubacteriales</taxon>
        <taxon>Oscillospiraceae</taxon>
        <taxon>Faecalispora</taxon>
    </lineage>
</organism>
<dbReference type="RefSeq" id="WP_326840715.1">
    <property type="nucleotide sequence ID" value="NZ_JBKWRC010000003.1"/>
</dbReference>
<dbReference type="NCBIfam" id="TIGR00525">
    <property type="entry name" value="folB"/>
    <property type="match status" value="1"/>
</dbReference>
<dbReference type="GO" id="GO:0046654">
    <property type="term" value="P:tetrahydrofolate biosynthetic process"/>
    <property type="evidence" value="ECO:0007669"/>
    <property type="project" value="UniProtKB-UniRule"/>
</dbReference>
<dbReference type="GO" id="GO:0046656">
    <property type="term" value="P:folic acid biosynthetic process"/>
    <property type="evidence" value="ECO:0007669"/>
    <property type="project" value="UniProtKB-UniRule"/>
</dbReference>
<comment type="pathway">
    <text evidence="2 6">Cofactor biosynthesis; tetrahydrofolate biosynthesis; 2-amino-4-hydroxy-6-hydroxymethyl-7,8-dihydropteridine diphosphate from 7,8-dihydroneopterin triphosphate: step 3/4.</text>
</comment>
<comment type="function">
    <text evidence="6">Catalyzes the conversion of 7,8-dihydroneopterin to 6-hydroxymethyl-7,8-dihydropterin.</text>
</comment>
<keyword evidence="4 6" id="KW-0289">Folate biosynthesis</keyword>
<dbReference type="InterPro" id="IPR043133">
    <property type="entry name" value="GTP-CH-I_C/QueF"/>
</dbReference>
<reference evidence="8" key="1">
    <citation type="submission" date="2019-04" db="EMBL/GenBank/DDBJ databases">
        <title>Evolution of Biomass-Degrading Anaerobic Consortia Revealed by Metagenomics.</title>
        <authorList>
            <person name="Peng X."/>
        </authorList>
    </citation>
    <scope>NUCLEOTIDE SEQUENCE</scope>
    <source>
        <strain evidence="8">SIG551</strain>
    </source>
</reference>
<dbReference type="PANTHER" id="PTHR42844:SF1">
    <property type="entry name" value="DIHYDRONEOPTERIN ALDOLASE 1-RELATED"/>
    <property type="match status" value="1"/>
</dbReference>
<evidence type="ECO:0000256" key="4">
    <source>
        <dbReference type="ARBA" id="ARBA00022909"/>
    </source>
</evidence>
<dbReference type="GO" id="GO:0004150">
    <property type="term" value="F:dihydroneopterin aldolase activity"/>
    <property type="evidence" value="ECO:0007669"/>
    <property type="project" value="UniProtKB-UniRule"/>
</dbReference>
<evidence type="ECO:0000313" key="8">
    <source>
        <dbReference type="EMBL" id="MBE6834168.1"/>
    </source>
</evidence>
<dbReference type="Gene3D" id="3.30.1130.10">
    <property type="match status" value="1"/>
</dbReference>
<comment type="catalytic activity">
    <reaction evidence="1 6">
        <text>7,8-dihydroneopterin = 6-hydroxymethyl-7,8-dihydropterin + glycolaldehyde</text>
        <dbReference type="Rhea" id="RHEA:10540"/>
        <dbReference type="ChEBI" id="CHEBI:17001"/>
        <dbReference type="ChEBI" id="CHEBI:17071"/>
        <dbReference type="ChEBI" id="CHEBI:44841"/>
        <dbReference type="EC" id="4.1.2.25"/>
    </reaction>
</comment>
<sequence>MDKIIVKGLRVFAYHGVNAEEKRDGQHFVVDLTASVDLSAACAGDSIDDTVSYAKIIKTAIRVMTEKSYDLLERVAQRVAEQIFREYPAVMELEVLLKKPEAPIQAEFEYTAVLITRKRSDFN</sequence>
<evidence type="ECO:0000256" key="1">
    <source>
        <dbReference type="ARBA" id="ARBA00001353"/>
    </source>
</evidence>
<dbReference type="FunFam" id="3.30.1130.10:FF:000003">
    <property type="entry name" value="7,8-dihydroneopterin aldolase"/>
    <property type="match status" value="1"/>
</dbReference>
<dbReference type="NCBIfam" id="TIGR00526">
    <property type="entry name" value="folB_dom"/>
    <property type="match status" value="1"/>
</dbReference>
<feature type="domain" description="Dihydroneopterin aldolase/epimerase" evidence="7">
    <location>
        <begin position="4"/>
        <end position="117"/>
    </location>
</feature>
<dbReference type="Pfam" id="PF02152">
    <property type="entry name" value="FolB"/>
    <property type="match status" value="1"/>
</dbReference>
<keyword evidence="5 6" id="KW-0456">Lyase</keyword>
<evidence type="ECO:0000259" key="7">
    <source>
        <dbReference type="SMART" id="SM00905"/>
    </source>
</evidence>
<dbReference type="InterPro" id="IPR006156">
    <property type="entry name" value="Dihydroneopterin_aldolase"/>
</dbReference>
<dbReference type="InterPro" id="IPR006157">
    <property type="entry name" value="FolB_dom"/>
</dbReference>
<accession>A0A928KUB7</accession>
<dbReference type="Proteomes" id="UP000754750">
    <property type="component" value="Unassembled WGS sequence"/>
</dbReference>
<comment type="similarity">
    <text evidence="3 6">Belongs to the DHNA family.</text>
</comment>
<evidence type="ECO:0000256" key="5">
    <source>
        <dbReference type="ARBA" id="ARBA00023239"/>
    </source>
</evidence>
<evidence type="ECO:0000256" key="6">
    <source>
        <dbReference type="RuleBase" id="RU362079"/>
    </source>
</evidence>
<dbReference type="SMART" id="SM00905">
    <property type="entry name" value="FolB"/>
    <property type="match status" value="1"/>
</dbReference>
<evidence type="ECO:0000256" key="3">
    <source>
        <dbReference type="ARBA" id="ARBA00005708"/>
    </source>
</evidence>
<proteinExistence type="inferred from homology"/>
<dbReference type="EC" id="4.1.2.25" evidence="6"/>
<protein>
    <recommendedName>
        <fullName evidence="6">7,8-dihydroneopterin aldolase</fullName>
        <ecNumber evidence="6">4.1.2.25</ecNumber>
    </recommendedName>
</protein>
<comment type="caution">
    <text evidence="8">The sequence shown here is derived from an EMBL/GenBank/DDBJ whole genome shotgun (WGS) entry which is preliminary data.</text>
</comment>
<evidence type="ECO:0000313" key="9">
    <source>
        <dbReference type="Proteomes" id="UP000754750"/>
    </source>
</evidence>
<dbReference type="CDD" id="cd00534">
    <property type="entry name" value="DHNA_DHNTPE"/>
    <property type="match status" value="1"/>
</dbReference>
<evidence type="ECO:0000256" key="2">
    <source>
        <dbReference type="ARBA" id="ARBA00005013"/>
    </source>
</evidence>
<gene>
    <name evidence="8" type="primary">folB</name>
    <name evidence="8" type="ORF">E7512_11440</name>
</gene>
<dbReference type="SUPFAM" id="SSF55620">
    <property type="entry name" value="Tetrahydrobiopterin biosynthesis enzymes-like"/>
    <property type="match status" value="1"/>
</dbReference>
<dbReference type="AlphaFoldDB" id="A0A928KUB7"/>
<dbReference type="GO" id="GO:0005737">
    <property type="term" value="C:cytoplasm"/>
    <property type="evidence" value="ECO:0007669"/>
    <property type="project" value="TreeGrafter"/>
</dbReference>
<dbReference type="PANTHER" id="PTHR42844">
    <property type="entry name" value="DIHYDRONEOPTERIN ALDOLASE 1-RELATED"/>
    <property type="match status" value="1"/>
</dbReference>